<organism evidence="2 3">
    <name type="scientific">Amycolatopsis oliviviridis</name>
    <dbReference type="NCBI Taxonomy" id="1471590"/>
    <lineage>
        <taxon>Bacteria</taxon>
        <taxon>Bacillati</taxon>
        <taxon>Actinomycetota</taxon>
        <taxon>Actinomycetes</taxon>
        <taxon>Pseudonocardiales</taxon>
        <taxon>Pseudonocardiaceae</taxon>
        <taxon>Amycolatopsis</taxon>
    </lineage>
</organism>
<reference evidence="3" key="1">
    <citation type="journal article" date="2019" name="Int. J. Syst. Evol. Microbiol.">
        <title>The Global Catalogue of Microorganisms (GCM) 10K type strain sequencing project: providing services to taxonomists for standard genome sequencing and annotation.</title>
        <authorList>
            <consortium name="The Broad Institute Genomics Platform"/>
            <consortium name="The Broad Institute Genome Sequencing Center for Infectious Disease"/>
            <person name="Wu L."/>
            <person name="Ma J."/>
        </authorList>
    </citation>
    <scope>NUCLEOTIDE SEQUENCE [LARGE SCALE GENOMIC DNA]</scope>
    <source>
        <strain evidence="3">CGMCC 4.7683</strain>
    </source>
</reference>
<dbReference type="RefSeq" id="WP_191254387.1">
    <property type="nucleotide sequence ID" value="NZ_BNAY01000002.1"/>
</dbReference>
<feature type="transmembrane region" description="Helical" evidence="1">
    <location>
        <begin position="66"/>
        <end position="84"/>
    </location>
</feature>
<feature type="transmembrane region" description="Helical" evidence="1">
    <location>
        <begin position="133"/>
        <end position="155"/>
    </location>
</feature>
<dbReference type="EMBL" id="BNAY01000002">
    <property type="protein sequence ID" value="GHH11764.1"/>
    <property type="molecule type" value="Genomic_DNA"/>
</dbReference>
<proteinExistence type="predicted"/>
<feature type="transmembrane region" description="Helical" evidence="1">
    <location>
        <begin position="6"/>
        <end position="27"/>
    </location>
</feature>
<dbReference type="Pfam" id="PF17197">
    <property type="entry name" value="DUF5134"/>
    <property type="match status" value="1"/>
</dbReference>
<keyword evidence="1" id="KW-0472">Membrane</keyword>
<sequence length="195" mass="20196">MSGPLIVAWTLTAVFAALVLPCVLRLVRLDYGRQGAAVRNGDLAELLLVVAMVAMLSPVGGPIPAAGWQAVLALTAGWFAVSWWKGRRSGHAACGHHAVSAVAMLFMVTFMPHSEVSHGPWLVMSGPGGGSALWLSLLFGAVAGYFAVDAVRAGVLAARGTRDPGTRGESGQVSRRVCRVIMGAGMGYMLVGAAL</sequence>
<dbReference type="Proteomes" id="UP000635387">
    <property type="component" value="Unassembled WGS sequence"/>
</dbReference>
<evidence type="ECO:0000313" key="2">
    <source>
        <dbReference type="EMBL" id="GHH11764.1"/>
    </source>
</evidence>
<feature type="transmembrane region" description="Helical" evidence="1">
    <location>
        <begin position="96"/>
        <end position="113"/>
    </location>
</feature>
<accession>A0ABQ3LC75</accession>
<name>A0ABQ3LC75_9PSEU</name>
<keyword evidence="1" id="KW-1133">Transmembrane helix</keyword>
<gene>
    <name evidence="2" type="ORF">GCM10017790_22430</name>
</gene>
<keyword evidence="3" id="KW-1185">Reference proteome</keyword>
<protein>
    <submittedName>
        <fullName evidence="2">DUF5134 domain-containing protein</fullName>
    </submittedName>
</protein>
<keyword evidence="1" id="KW-0812">Transmembrane</keyword>
<feature type="transmembrane region" description="Helical" evidence="1">
    <location>
        <begin position="43"/>
        <end position="60"/>
    </location>
</feature>
<comment type="caution">
    <text evidence="2">The sequence shown here is derived from an EMBL/GenBank/DDBJ whole genome shotgun (WGS) entry which is preliminary data.</text>
</comment>
<feature type="transmembrane region" description="Helical" evidence="1">
    <location>
        <begin position="176"/>
        <end position="194"/>
    </location>
</feature>
<evidence type="ECO:0000256" key="1">
    <source>
        <dbReference type="SAM" id="Phobius"/>
    </source>
</evidence>
<dbReference type="InterPro" id="IPR033458">
    <property type="entry name" value="DUF5134"/>
</dbReference>
<evidence type="ECO:0000313" key="3">
    <source>
        <dbReference type="Proteomes" id="UP000635387"/>
    </source>
</evidence>